<keyword evidence="1" id="KW-0059">Arsenical resistance</keyword>
<dbReference type="InterPro" id="IPR036196">
    <property type="entry name" value="Ptyr_pPase_sf"/>
</dbReference>
<dbReference type="Proteomes" id="UP000652013">
    <property type="component" value="Unassembled WGS sequence"/>
</dbReference>
<dbReference type="PANTHER" id="PTHR43428">
    <property type="entry name" value="ARSENATE REDUCTASE"/>
    <property type="match status" value="1"/>
</dbReference>
<dbReference type="SUPFAM" id="SSF52788">
    <property type="entry name" value="Phosphotyrosine protein phosphatases I"/>
    <property type="match status" value="1"/>
</dbReference>
<dbReference type="InterPro" id="IPR048716">
    <property type="entry name" value="Phosphatase-like_N"/>
</dbReference>
<dbReference type="Pfam" id="PF21234">
    <property type="entry name" value="Phosphatase-like_N"/>
    <property type="match status" value="1"/>
</dbReference>
<organism evidence="3 4">
    <name type="scientific">Spirilliplanes yamanashiensis</name>
    <dbReference type="NCBI Taxonomy" id="42233"/>
    <lineage>
        <taxon>Bacteria</taxon>
        <taxon>Bacillati</taxon>
        <taxon>Actinomycetota</taxon>
        <taxon>Actinomycetes</taxon>
        <taxon>Micromonosporales</taxon>
        <taxon>Micromonosporaceae</taxon>
        <taxon>Spirilliplanes</taxon>
    </lineage>
</organism>
<dbReference type="SMART" id="SM00226">
    <property type="entry name" value="LMWPc"/>
    <property type="match status" value="1"/>
</dbReference>
<keyword evidence="4" id="KW-1185">Reference proteome</keyword>
<gene>
    <name evidence="3" type="ORF">Sya03_59620</name>
</gene>
<name>A0A8J3YF78_9ACTN</name>
<dbReference type="NCBIfam" id="NF046112">
    <property type="entry name" value="MSMEG_6209_Nter"/>
    <property type="match status" value="1"/>
</dbReference>
<dbReference type="RefSeq" id="WP_203941775.1">
    <property type="nucleotide sequence ID" value="NZ_BAAAGJ010000001.1"/>
</dbReference>
<dbReference type="GO" id="GO:0046685">
    <property type="term" value="P:response to arsenic-containing substance"/>
    <property type="evidence" value="ECO:0007669"/>
    <property type="project" value="UniProtKB-KW"/>
</dbReference>
<comment type="caution">
    <text evidence="3">The sequence shown here is derived from an EMBL/GenBank/DDBJ whole genome shotgun (WGS) entry which is preliminary data.</text>
</comment>
<dbReference type="PANTHER" id="PTHR43428:SF1">
    <property type="entry name" value="ARSENATE REDUCTASE"/>
    <property type="match status" value="1"/>
</dbReference>
<accession>A0A8J3YF78</accession>
<dbReference type="Pfam" id="PF01451">
    <property type="entry name" value="LMWPc"/>
    <property type="match status" value="1"/>
</dbReference>
<evidence type="ECO:0000256" key="1">
    <source>
        <dbReference type="ARBA" id="ARBA00022849"/>
    </source>
</evidence>
<protein>
    <submittedName>
        <fullName evidence="3">Low molecular weight phosphatase family protein</fullName>
    </submittedName>
</protein>
<dbReference type="Gene3D" id="3.40.50.2300">
    <property type="match status" value="1"/>
</dbReference>
<evidence type="ECO:0000259" key="2">
    <source>
        <dbReference type="SMART" id="SM00226"/>
    </source>
</evidence>
<dbReference type="InterPro" id="IPR023485">
    <property type="entry name" value="Ptyr_pPase"/>
</dbReference>
<dbReference type="AlphaFoldDB" id="A0A8J3YF78"/>
<dbReference type="Gene3D" id="1.10.8.1060">
    <property type="entry name" value="Corynebacterium glutamicum thioredoxin-dependent arsenate reductase, N-terminal domain"/>
    <property type="match status" value="1"/>
</dbReference>
<evidence type="ECO:0000313" key="3">
    <source>
        <dbReference type="EMBL" id="GIJ06610.1"/>
    </source>
</evidence>
<proteinExistence type="predicted"/>
<reference evidence="3" key="1">
    <citation type="submission" date="2021-01" db="EMBL/GenBank/DDBJ databases">
        <title>Whole genome shotgun sequence of Spirilliplanes yamanashiensis NBRC 15828.</title>
        <authorList>
            <person name="Komaki H."/>
            <person name="Tamura T."/>
        </authorList>
    </citation>
    <scope>NUCLEOTIDE SEQUENCE</scope>
    <source>
        <strain evidence="3">NBRC 15828</strain>
    </source>
</reference>
<sequence length="212" mass="22362">MTDLDAQLGAITTTLTARFDGVIDADTVARYAADSYVALHRTAHADPRLPELAERFAADRLTALAQHTGRLAKQAPEVLFVCIHNAGRSQMGAALMAHHGRGAVRVHSAGSKPDPAPSASAATVLAELGVNLNGAYPKPLTDDILRAADVVVIAGGGDAVPRLPGPRYEVWDLPHPPGSDLDGVRQVRDTVDRRVQALLDQLTIIPSGATHE</sequence>
<evidence type="ECO:0000313" key="4">
    <source>
        <dbReference type="Proteomes" id="UP000652013"/>
    </source>
</evidence>
<feature type="domain" description="Phosphotyrosine protein phosphatase I" evidence="2">
    <location>
        <begin position="76"/>
        <end position="201"/>
    </location>
</feature>
<dbReference type="EMBL" id="BOOY01000043">
    <property type="protein sequence ID" value="GIJ06610.1"/>
    <property type="molecule type" value="Genomic_DNA"/>
</dbReference>